<accession>A0A6C0AMJ1</accession>
<evidence type="ECO:0000313" key="2">
    <source>
        <dbReference type="EMBL" id="QHS80998.1"/>
    </source>
</evidence>
<protein>
    <submittedName>
        <fullName evidence="2">Uncharacterized protein</fullName>
    </submittedName>
</protein>
<reference evidence="2" key="1">
    <citation type="journal article" date="2020" name="Nature">
        <title>Giant virus diversity and host interactions through global metagenomics.</title>
        <authorList>
            <person name="Schulz F."/>
            <person name="Roux S."/>
            <person name="Paez-Espino D."/>
            <person name="Jungbluth S."/>
            <person name="Walsh D.A."/>
            <person name="Denef V.J."/>
            <person name="McMahon K.D."/>
            <person name="Konstantinidis K.T."/>
            <person name="Eloe-Fadrosh E.A."/>
            <person name="Kyrpides N.C."/>
            <person name="Woyke T."/>
        </authorList>
    </citation>
    <scope>NUCLEOTIDE SEQUENCE</scope>
    <source>
        <strain evidence="2">GVMAG-S-1101161-73</strain>
    </source>
</reference>
<feature type="region of interest" description="Disordered" evidence="1">
    <location>
        <begin position="1"/>
        <end position="27"/>
    </location>
</feature>
<organism evidence="2">
    <name type="scientific">viral metagenome</name>
    <dbReference type="NCBI Taxonomy" id="1070528"/>
    <lineage>
        <taxon>unclassified sequences</taxon>
        <taxon>metagenomes</taxon>
        <taxon>organismal metagenomes</taxon>
    </lineage>
</organism>
<name>A0A6C0AMJ1_9ZZZZ</name>
<evidence type="ECO:0000256" key="1">
    <source>
        <dbReference type="SAM" id="MobiDB-lite"/>
    </source>
</evidence>
<dbReference type="EMBL" id="MN740728">
    <property type="protein sequence ID" value="QHS80998.1"/>
    <property type="molecule type" value="Genomic_DNA"/>
</dbReference>
<sequence length="3355" mass="370188">MEKKGLNYSDSLTESSDSSSDETHDSAPDFIDFAKRLRFNKRGMQSATEGYEDKPKDMVNFPSTITTKEELPKTTDITTLFLIDSVNRDKIAFPQPTTFSLRLPRIYKNVKSVQLTEVKLLCSFYYFSIAKANIYLPIIERGRESITTFNNIPITKFVTIREGTYNINDLLSEIQTELNYTPLFYDFPNGFLDFNNKFTVSGDLSINFNQPGDTYYDSLNSKYITNPTMATIVSYYWGSRYAGLSSYTLDQLKVAYYYPVLYELLLDLNDITARPYLNFSAPPNYSASDNLPVESHVIFNMSGINDQAALYLINNNIALLDIYRLNHTFRYSLVNRYQVSYDTNSLHVNFTTITLNTSLVNLINNTSSATLSGIFNNLGLTATTYSILQTTVSKATVIYADMFNFLQIQLATLLGISYATYSPDFFNNLENSIFFQNGINAVGIRSNYDLAYLNSGQAAISSSKITYTDSPGYWPNLVSANGYITTGLSNINSSESLIPYNVAGKNFQFGSLAIDPNTYYLNINKTTHTLDILVNILPAQYTIIKFKSPVRQTLQVETLPLPYYYRYSDFNKLGLYKGVLDLNKQNVPQNYFDISYSYIYDITNNNMDITNYNPTILQANFGDSFTSSFQNASIITMDAINNYYYFEFTAQSPPGLTEIPCVNNITLSFVSIIQNQLNISTMFTDYFTAFVYHDRGAFMADLGNQRSENPLHYIANISNIQGASDLTLKLSTFSGHTYYTILRSNNTSALNTTIKPFVYYNDSSYTPLSRDYVKFNPNANPFLSTNLSTYDYVINYNPDFQRLPITSTLMNIDPNNSTFNKNLVIKGIPIGYDTNGVSDDLTDYIAYNKTLQSVDPTATFRIDPLNNFTFKAITPYNTLSQSYFGTNSSNIVLYPQKNNVYSFSEISTAQLKIVQWYEGYSIPLQYDDAIYSLSNLGILPTRSLSDVLQTFQKDTNNNIVFGRGINAIGFLPKDGAYNVDTFAFKSCLYPLIDNVPSSNDPNLQIKYIGVFSGLALVNTVLTLSSATSVLKFDNAITYGPNTIATGFSYGTWYQYINDSSFLSNNKTIMGNTPGASDLLSYDSLFYMVPFDAHGAILTYSVLSGSVLPYPLEQIPSFQSTFLQNQTAINPPGSAPQSGYVVPISNNNPSRSIYGPQAAYSQSQSQYEQSIPITTPSIGFRKNSLLIEETGALYNFAASFYNTPIVGLTTYFSEFSDTLYIVNSTSNICSNASTSFTTANYASSLSTAINLNSGNVSCINYMTNPATPLQNYSVQGKRIINPIFTFTQMPGDDSNITIHSLELNASMSNLTLWMWGGGGGSLSSLSTSTGGAGAYVKVSINPQALLNIKTADSPEGISTLHIVVGKGGNLDNFVLEDVVGSLQLYEQLRYGGGGTTLTGKYVDSNSITVQGGGFSGIFSGSNVLTATPLLIVGGGGGAGTLDLGGPGGFGIVNNALSASNYYFSSIEFNGVFFNRLPVLSVIDVFNTTVIAGSNVNNLIDNNFLTFWEPNIPSKLNPLNYFQTPNTYGILLNFSNPITSLSKFRFYGPPQFNTLNLPTGITIYNDLNKQQVLFSNTSIQPVDYSIIDNGQYLQQVYDMLPTAQLSNTPIQSNAWIVGGINSVNKNIQYSIDYINWIPIKNTPLPSVKSIQYISIFNKWYASGVGIMYSPDGFNWSLSRINNYFNSPINTLAYGNSVLLAGTDAGSMYLSRDGLAWIFLGTIFTRSITRIRFLNGYFWAIGGSILKKSLNGVNWTSIQAFTTSLINDITYGAGYYIISQNNGNVGDPLVSGLIYSLDGINWNTTNVTNFSGLSVTYGNNTFVACGKSTDNTSFIKYSFDGLLWLSSNLSIQGNLQRNDVQFSGSRFISVGVSLSGTGLAANQASIVTSSNGIDWSYSLSGGFDPDAGSYGANSSGYGPITIIPNMTTLYIEIQKTTNINYEPKIYEFRVYDTALPITTDISPLLDTNLQTIFHPSELSTVDVINYPFIFRFPSPVPLLNYIEFYTPTDNNVQPTGITISLDASGSSVIYTNSTIIIDSTVTNNGITYNLYKIFLIYTLTNTSTLYILFTKDTPNSLQIAGLNGLYDPNMEISQKLPSSITDINNRAPFRLNTTVANAIDGNLATYWKPASFIQGDSLKINISFSSQIDRINHIRIFNGLYPPNQDNLITGIGIYTDSTKSTTIYFNNTSINFKPYLIYSIFEFDIVPLLQSRQIYIELYKNTYGIPVINEIQIINVGIIQDTPSGYSAGIPSLMSRSSIPYSSFDGGGGTVTVGGNAGNLADTGSYLKGGSPAVLVANELIGNINNTIISAGGGGGGYYGGGGGGVVTDSSGTLIGGGAGGGGAGYIYPDNTAFTILDYGTASPGVDNTSTNFISPGISQQGYLSDSKVFIHPEIYYGQGGNPNVNSGNGSHGLVVFSYITDVTIPFIPTEDISPSFIDGSKLTVFQAPLEYITNERAVSFIPYTDSIQLSGYSGYNWVWYRSYLSLVGNTLLTSMQISTMITSRPSAFPSLPNSIYAQLSQTQLFNSIYTFFNNGMNTSAVISITNTINSIFNTFQNIYFIKTLFTDASYIEFTEIYCLLDYLRNPENLANPHVNPLNPTLDRILGGIPRFGYWANPFITNASYIGFDVANSQIPIPSLSTIAANGNPVQALYALVLEQSLISGAYEFKDIMAYKPTLEDSLANGSQWLTATQFPDAYAIRSLTNQTYIDSNVIVQPYTFKNALKARLPLFKYSVYSIYTTIGSNNYDIPVQVINDFEGQYISMYSFQNRIISDITSINLTNLQFTSTTLTMNQNKIKKSLYISTSVIGTLVSEYDTTIVNVVTSFKFDSVSFTPLLEYSSGSSNYYNTFNLTSGISNIEVGKAIFDYNGNYYLTKNNGGNVLYENINSSVINPVAFSLSNINFASPKFILTEYNTGNDMPYSDFFVSKFTNIWHFPATNNLESFYGARLTSPYDLTIITSFANQVFYPTHKISLTKTGSLANPIIQTGDTETYPSYQHTEMFLYKSFSSLVTDIDGKFAMEKARNFSYSDSFSGYNFDSYISNINLDPSDTSANPDSFNYLAIRGYSPTESFQSLVRFYLPQRYDYGYITLLDLSNEQQKIANLTNVNPDYRASLSLFNSVFSTNSVYGSVGIPGFYGSNISTVSFGDFLSKFNAINLTNSSNNLIISTVVGQSNAALYDLITTDLSSILPSYLASRNRITDPIEFSIPFSSCVSQANIGSEQYGLGYNLGFALQDTTVNTVQRGTSFFKILDDYIYLQLNEEFNMNRMDISKPENFSKTRDTTAQTGVYNSKLMLNTFGSFATTFVHSPVTFNPPVGKIDKLTFSWYNSAGVLLNNADCEWSGSVQIVEAVNIP</sequence>
<feature type="compositionally biased region" description="Low complexity" evidence="1">
    <location>
        <begin position="9"/>
        <end position="18"/>
    </location>
</feature>
<proteinExistence type="predicted"/>